<name>A0A2K9NAP4_9PROT</name>
<dbReference type="InterPro" id="IPR010201">
    <property type="entry name" value="HflK"/>
</dbReference>
<keyword evidence="3" id="KW-0812">Transmembrane</keyword>
<proteinExistence type="inferred from homology"/>
<evidence type="ECO:0000313" key="10">
    <source>
        <dbReference type="Proteomes" id="UP000234752"/>
    </source>
</evidence>
<keyword evidence="9" id="KW-0378">Hydrolase</keyword>
<dbReference type="InterPro" id="IPR036013">
    <property type="entry name" value="Band_7/SPFH_dom_sf"/>
</dbReference>
<comment type="subunit">
    <text evidence="6">HflC and HflK may interact to form a multimeric complex.</text>
</comment>
<dbReference type="Gene3D" id="3.30.479.30">
    <property type="entry name" value="Band 7 domain"/>
    <property type="match status" value="1"/>
</dbReference>
<protein>
    <recommendedName>
        <fullName evidence="6">Protein HflK</fullName>
    </recommendedName>
</protein>
<dbReference type="RefSeq" id="WP_102111897.1">
    <property type="nucleotide sequence ID" value="NZ_BMGN01000002.1"/>
</dbReference>
<gene>
    <name evidence="9" type="primary">hflK</name>
    <name evidence="9" type="ORF">C0V82_08100</name>
</gene>
<dbReference type="GO" id="GO:0008233">
    <property type="term" value="F:peptidase activity"/>
    <property type="evidence" value="ECO:0007669"/>
    <property type="project" value="UniProtKB-KW"/>
</dbReference>
<comment type="function">
    <text evidence="6">HflC and HflK could encode or regulate a protease.</text>
</comment>
<evidence type="ECO:0000313" key="9">
    <source>
        <dbReference type="EMBL" id="AUN30198.1"/>
    </source>
</evidence>
<keyword evidence="7" id="KW-0175">Coiled coil</keyword>
<dbReference type="SUPFAM" id="SSF117892">
    <property type="entry name" value="Band 7/SPFH domain"/>
    <property type="match status" value="1"/>
</dbReference>
<dbReference type="InterPro" id="IPR001107">
    <property type="entry name" value="Band_7"/>
</dbReference>
<reference evidence="9 10" key="1">
    <citation type="submission" date="2017-12" db="EMBL/GenBank/DDBJ databases">
        <title>Genomes of bacteria within cyanobacterial aggregates.</title>
        <authorList>
            <person name="Cai H."/>
        </authorList>
    </citation>
    <scope>NUCLEOTIDE SEQUENCE [LARGE SCALE GENOMIC DNA]</scope>
    <source>
        <strain evidence="9 10">TH16</strain>
    </source>
</reference>
<dbReference type="InterPro" id="IPR050710">
    <property type="entry name" value="Band7/mec-2_domain"/>
</dbReference>
<dbReference type="NCBIfam" id="TIGR01933">
    <property type="entry name" value="hflK"/>
    <property type="match status" value="1"/>
</dbReference>
<comment type="subcellular location">
    <subcellularLocation>
        <location evidence="1">Membrane</location>
        <topology evidence="1">Single-pass membrane protein</topology>
    </subcellularLocation>
</comment>
<evidence type="ECO:0000256" key="5">
    <source>
        <dbReference type="ARBA" id="ARBA00023136"/>
    </source>
</evidence>
<feature type="coiled-coil region" evidence="7">
    <location>
        <begin position="260"/>
        <end position="309"/>
    </location>
</feature>
<sequence>MPWNNQGGGNGGGPWGSPPGGGGNGGGNNPWGRPPGGGGGGGQPPGGPDLEELLRKGQERFKNLTPGGLGGGKGIALGLVALGLLWGLSGIYRVQPDEQGVVRRFGEYVRTEQPGLRYHLPAPIEMVDTPKVTLVNRLEVGYRSGTDSRRPGGGDIIDESLMLTGDENIIDIDFTVLWVIKDAGNYLFKIRDPANTVKMAAESAMREVIGRTDIQPALTEARQDIEQQTKALLQTMLDEYQSGIEITQVQLQKVDPPAPVVDAFNDVQRARQDRERLRNEAEAYRNDIIPRARGEAEQLIQQASAYREQVVSLAQGDAQRFAQVLSAYTQAPEITARRMYLETMQEVLGGTNKIIIDQGKGSGVVPFLPLNELTNQIRQQTPAASAAPRQ</sequence>
<keyword evidence="4" id="KW-1133">Transmembrane helix</keyword>
<dbReference type="PANTHER" id="PTHR43327:SF2">
    <property type="entry name" value="MODULATOR OF FTSH PROTEASE HFLK"/>
    <property type="match status" value="1"/>
</dbReference>
<accession>A0A2K9NAP4</accession>
<comment type="similarity">
    <text evidence="2 6">Belongs to the band 7/mec-2 family. HflK subfamily.</text>
</comment>
<dbReference type="KEGG" id="ncb:C0V82_08100"/>
<evidence type="ECO:0000256" key="7">
    <source>
        <dbReference type="SAM" id="Coils"/>
    </source>
</evidence>
<dbReference type="Proteomes" id="UP000234752">
    <property type="component" value="Chromosome eg_1"/>
</dbReference>
<dbReference type="GO" id="GO:0006508">
    <property type="term" value="P:proteolysis"/>
    <property type="evidence" value="ECO:0007669"/>
    <property type="project" value="UniProtKB-KW"/>
</dbReference>
<dbReference type="Pfam" id="PF01145">
    <property type="entry name" value="Band_7"/>
    <property type="match status" value="1"/>
</dbReference>
<evidence type="ECO:0000256" key="2">
    <source>
        <dbReference type="ARBA" id="ARBA00006971"/>
    </source>
</evidence>
<feature type="compositionally biased region" description="Gly residues" evidence="8">
    <location>
        <begin position="1"/>
        <end position="44"/>
    </location>
</feature>
<dbReference type="PANTHER" id="PTHR43327">
    <property type="entry name" value="STOMATIN-LIKE PROTEIN 2, MITOCHONDRIAL"/>
    <property type="match status" value="1"/>
</dbReference>
<dbReference type="GO" id="GO:0016020">
    <property type="term" value="C:membrane"/>
    <property type="evidence" value="ECO:0007669"/>
    <property type="project" value="UniProtKB-SubCell"/>
</dbReference>
<dbReference type="SMART" id="SM00244">
    <property type="entry name" value="PHB"/>
    <property type="match status" value="1"/>
</dbReference>
<dbReference type="CDD" id="cd03404">
    <property type="entry name" value="SPFH_HflK"/>
    <property type="match status" value="1"/>
</dbReference>
<keyword evidence="10" id="KW-1185">Reference proteome</keyword>
<feature type="region of interest" description="Disordered" evidence="8">
    <location>
        <begin position="1"/>
        <end position="51"/>
    </location>
</feature>
<dbReference type="EMBL" id="CP025611">
    <property type="protein sequence ID" value="AUN30198.1"/>
    <property type="molecule type" value="Genomic_DNA"/>
</dbReference>
<evidence type="ECO:0000256" key="4">
    <source>
        <dbReference type="ARBA" id="ARBA00022989"/>
    </source>
</evidence>
<keyword evidence="5" id="KW-0472">Membrane</keyword>
<keyword evidence="9" id="KW-0645">Protease</keyword>
<dbReference type="OrthoDB" id="9779595at2"/>
<dbReference type="AlphaFoldDB" id="A0A2K9NAP4"/>
<evidence type="ECO:0000256" key="8">
    <source>
        <dbReference type="SAM" id="MobiDB-lite"/>
    </source>
</evidence>
<evidence type="ECO:0000256" key="6">
    <source>
        <dbReference type="RuleBase" id="RU364113"/>
    </source>
</evidence>
<organism evidence="9 10">
    <name type="scientific">Niveispirillum cyanobacteriorum</name>
    <dbReference type="NCBI Taxonomy" id="1612173"/>
    <lineage>
        <taxon>Bacteria</taxon>
        <taxon>Pseudomonadati</taxon>
        <taxon>Pseudomonadota</taxon>
        <taxon>Alphaproteobacteria</taxon>
        <taxon>Rhodospirillales</taxon>
        <taxon>Azospirillaceae</taxon>
        <taxon>Niveispirillum</taxon>
    </lineage>
</organism>
<evidence type="ECO:0000256" key="3">
    <source>
        <dbReference type="ARBA" id="ARBA00022692"/>
    </source>
</evidence>
<evidence type="ECO:0000256" key="1">
    <source>
        <dbReference type="ARBA" id="ARBA00004167"/>
    </source>
</evidence>